<keyword evidence="3" id="KW-0732">Signal</keyword>
<dbReference type="InterPro" id="IPR035914">
    <property type="entry name" value="Sperma_CUB_dom_sf"/>
</dbReference>
<protein>
    <recommendedName>
        <fullName evidence="4">CUB domain-containing protein</fullName>
    </recommendedName>
</protein>
<reference evidence="5 6" key="1">
    <citation type="submission" date="2023-03" db="EMBL/GenBank/DDBJ databases">
        <title>High-quality genome of Scylla paramamosain provides insights in environmental adaptation.</title>
        <authorList>
            <person name="Zhang L."/>
        </authorList>
    </citation>
    <scope>NUCLEOTIDE SEQUENCE [LARGE SCALE GENOMIC DNA]</scope>
    <source>
        <strain evidence="5">LZ_2023a</strain>
        <tissue evidence="5">Muscle</tissue>
    </source>
</reference>
<dbReference type="PROSITE" id="PS01180">
    <property type="entry name" value="CUB"/>
    <property type="match status" value="1"/>
</dbReference>
<feature type="chain" id="PRO_5043497438" description="CUB domain-containing protein" evidence="3">
    <location>
        <begin position="18"/>
        <end position="272"/>
    </location>
</feature>
<evidence type="ECO:0000256" key="1">
    <source>
        <dbReference type="ARBA" id="ARBA00023157"/>
    </source>
</evidence>
<dbReference type="Pfam" id="PF26080">
    <property type="entry name" value="CUB_animal"/>
    <property type="match status" value="1"/>
</dbReference>
<proteinExistence type="predicted"/>
<dbReference type="InterPro" id="IPR000859">
    <property type="entry name" value="CUB_dom"/>
</dbReference>
<comment type="caution">
    <text evidence="2">Lacks conserved residue(s) required for the propagation of feature annotation.</text>
</comment>
<dbReference type="InterPro" id="IPR058698">
    <property type="entry name" value="CUB_metazoa"/>
</dbReference>
<evidence type="ECO:0000313" key="5">
    <source>
        <dbReference type="EMBL" id="KAK8401362.1"/>
    </source>
</evidence>
<keyword evidence="1" id="KW-1015">Disulfide bond</keyword>
<dbReference type="Proteomes" id="UP001487740">
    <property type="component" value="Unassembled WGS sequence"/>
</dbReference>
<evidence type="ECO:0000259" key="4">
    <source>
        <dbReference type="PROSITE" id="PS01180"/>
    </source>
</evidence>
<evidence type="ECO:0000256" key="3">
    <source>
        <dbReference type="SAM" id="SignalP"/>
    </source>
</evidence>
<dbReference type="Gene3D" id="2.60.120.290">
    <property type="entry name" value="Spermadhesin, CUB domain"/>
    <property type="match status" value="1"/>
</dbReference>
<organism evidence="5 6">
    <name type="scientific">Scylla paramamosain</name>
    <name type="common">Mud crab</name>
    <dbReference type="NCBI Taxonomy" id="85552"/>
    <lineage>
        <taxon>Eukaryota</taxon>
        <taxon>Metazoa</taxon>
        <taxon>Ecdysozoa</taxon>
        <taxon>Arthropoda</taxon>
        <taxon>Crustacea</taxon>
        <taxon>Multicrustacea</taxon>
        <taxon>Malacostraca</taxon>
        <taxon>Eumalacostraca</taxon>
        <taxon>Eucarida</taxon>
        <taxon>Decapoda</taxon>
        <taxon>Pleocyemata</taxon>
        <taxon>Brachyura</taxon>
        <taxon>Eubrachyura</taxon>
        <taxon>Portunoidea</taxon>
        <taxon>Portunidae</taxon>
        <taxon>Portuninae</taxon>
        <taxon>Scylla</taxon>
    </lineage>
</organism>
<evidence type="ECO:0000313" key="6">
    <source>
        <dbReference type="Proteomes" id="UP001487740"/>
    </source>
</evidence>
<dbReference type="AlphaFoldDB" id="A0AAW0URT0"/>
<feature type="signal peptide" evidence="3">
    <location>
        <begin position="1"/>
        <end position="17"/>
    </location>
</feature>
<sequence>MAWAVLWVCVVAALTHGLPLDNSPSPRAFAQPVTSQSARSFAVGFSFWPPEPEVEPVECAAANTLLPRGTCFKSDDCIKLGGVASGKCTSGGVCCVVPVLCGGVARHNNTWFVNKDFPKATTDPASCTITIRRANAKVVQARLELEVLDLGTPRRGRCREDSFLATRASVSQPLTPTLCGNNSRQHIYVDLLPGEVEVQVKLDNSHLLPRQGLPQRQWKVLITQHPQEEAAPHGCLQYYRQDASTVHSLNYDSGLDFADHLNYDVCFTRLSK</sequence>
<dbReference type="PANTHER" id="PTHR33236">
    <property type="entry name" value="INTRAFLAGELLAR TRANSPORT PROTEIN 122 FAMILY PROTEIN-RELATED"/>
    <property type="match status" value="1"/>
</dbReference>
<comment type="caution">
    <text evidence="5">The sequence shown here is derived from an EMBL/GenBank/DDBJ whole genome shotgun (WGS) entry which is preliminary data.</text>
</comment>
<name>A0AAW0URT0_SCYPA</name>
<evidence type="ECO:0000256" key="2">
    <source>
        <dbReference type="PROSITE-ProRule" id="PRU00059"/>
    </source>
</evidence>
<dbReference type="PANTHER" id="PTHR33236:SF5">
    <property type="entry name" value="CUB DOMAIN-CONTAINING PROTEIN"/>
    <property type="match status" value="1"/>
</dbReference>
<dbReference type="EMBL" id="JARAKH010000009">
    <property type="protein sequence ID" value="KAK8401362.1"/>
    <property type="molecule type" value="Genomic_DNA"/>
</dbReference>
<feature type="domain" description="CUB" evidence="4">
    <location>
        <begin position="101"/>
        <end position="220"/>
    </location>
</feature>
<keyword evidence="6" id="KW-1185">Reference proteome</keyword>
<gene>
    <name evidence="5" type="ORF">O3P69_002849</name>
</gene>
<accession>A0AAW0URT0</accession>